<accession>A0A6J5L480</accession>
<dbReference type="EMBL" id="LR796233">
    <property type="protein sequence ID" value="CAB4129224.1"/>
    <property type="molecule type" value="Genomic_DNA"/>
</dbReference>
<protein>
    <submittedName>
        <fullName evidence="1">Uncharacterized protein</fullName>
    </submittedName>
</protein>
<reference evidence="1" key="1">
    <citation type="submission" date="2020-04" db="EMBL/GenBank/DDBJ databases">
        <authorList>
            <person name="Chiriac C."/>
            <person name="Salcher M."/>
            <person name="Ghai R."/>
            <person name="Kavagutti S V."/>
        </authorList>
    </citation>
    <scope>NUCLEOTIDE SEQUENCE</scope>
</reference>
<organism evidence="1">
    <name type="scientific">uncultured Caudovirales phage</name>
    <dbReference type="NCBI Taxonomy" id="2100421"/>
    <lineage>
        <taxon>Viruses</taxon>
        <taxon>Duplodnaviria</taxon>
        <taxon>Heunggongvirae</taxon>
        <taxon>Uroviricota</taxon>
        <taxon>Caudoviricetes</taxon>
        <taxon>Peduoviridae</taxon>
        <taxon>Maltschvirus</taxon>
        <taxon>Maltschvirus maltsch</taxon>
    </lineage>
</organism>
<proteinExistence type="predicted"/>
<evidence type="ECO:0000313" key="1">
    <source>
        <dbReference type="EMBL" id="CAB4129224.1"/>
    </source>
</evidence>
<sequence>MTQGETKMTSYDLEDAIMMLHNIARTIEREWGFNSSLPNDVRGCADRLAHILHAEVPAE</sequence>
<name>A0A6J5L480_9CAUD</name>
<gene>
    <name evidence="1" type="ORF">UFOVP112_322</name>
</gene>